<feature type="domain" description="HTH cro/C1-type" evidence="2">
    <location>
        <begin position="14"/>
        <end position="68"/>
    </location>
</feature>
<dbReference type="GO" id="GO:0003700">
    <property type="term" value="F:DNA-binding transcription factor activity"/>
    <property type="evidence" value="ECO:0007669"/>
    <property type="project" value="TreeGrafter"/>
</dbReference>
<protein>
    <recommendedName>
        <fullName evidence="2">HTH cro/C1-type domain-containing protein</fullName>
    </recommendedName>
</protein>
<dbReference type="SUPFAM" id="SSF47413">
    <property type="entry name" value="lambda repressor-like DNA-binding domains"/>
    <property type="match status" value="1"/>
</dbReference>
<evidence type="ECO:0000313" key="3">
    <source>
        <dbReference type="EMBL" id="ANU75731.2"/>
    </source>
</evidence>
<dbReference type="GO" id="GO:0003677">
    <property type="term" value="F:DNA binding"/>
    <property type="evidence" value="ECO:0007669"/>
    <property type="project" value="UniProtKB-KW"/>
</dbReference>
<dbReference type="InterPro" id="IPR001387">
    <property type="entry name" value="Cro/C1-type_HTH"/>
</dbReference>
<dbReference type="AlphaFoldDB" id="A0A1C7I7Y8"/>
<proteinExistence type="predicted"/>
<dbReference type="PANTHER" id="PTHR46797:SF1">
    <property type="entry name" value="METHYLPHOSPHONATE SYNTHASE"/>
    <property type="match status" value="1"/>
</dbReference>
<dbReference type="Pfam" id="PF01381">
    <property type="entry name" value="HTH_3"/>
    <property type="match status" value="1"/>
</dbReference>
<dbReference type="SMART" id="SM00530">
    <property type="entry name" value="HTH_XRE"/>
    <property type="match status" value="1"/>
</dbReference>
<name>A0A1C7I7Y8_9FIRM</name>
<dbReference type="InterPro" id="IPR050807">
    <property type="entry name" value="TransReg_Diox_bact_type"/>
</dbReference>
<dbReference type="EMBL" id="CP015405">
    <property type="protein sequence ID" value="ANU75731.2"/>
    <property type="molecule type" value="Genomic_DNA"/>
</dbReference>
<dbReference type="PROSITE" id="PS50943">
    <property type="entry name" value="HTH_CROC1"/>
    <property type="match status" value="1"/>
</dbReference>
<evidence type="ECO:0000259" key="2">
    <source>
        <dbReference type="PROSITE" id="PS50943"/>
    </source>
</evidence>
<keyword evidence="4" id="KW-1185">Reference proteome</keyword>
<dbReference type="CDD" id="cd00093">
    <property type="entry name" value="HTH_XRE"/>
    <property type="match status" value="1"/>
</dbReference>
<evidence type="ECO:0000313" key="4">
    <source>
        <dbReference type="Proteomes" id="UP000092574"/>
    </source>
</evidence>
<dbReference type="Gene3D" id="1.10.260.40">
    <property type="entry name" value="lambda repressor-like DNA-binding domains"/>
    <property type="match status" value="1"/>
</dbReference>
<dbReference type="GO" id="GO:0005829">
    <property type="term" value="C:cytosol"/>
    <property type="evidence" value="ECO:0007669"/>
    <property type="project" value="TreeGrafter"/>
</dbReference>
<evidence type="ECO:0000256" key="1">
    <source>
        <dbReference type="ARBA" id="ARBA00023125"/>
    </source>
</evidence>
<dbReference type="Proteomes" id="UP000092574">
    <property type="component" value="Chromosome"/>
</dbReference>
<dbReference type="STRING" id="1796616.A4V09_08085"/>
<dbReference type="InterPro" id="IPR010982">
    <property type="entry name" value="Lambda_DNA-bd_dom_sf"/>
</dbReference>
<dbReference type="PANTHER" id="PTHR46797">
    <property type="entry name" value="HTH-TYPE TRANSCRIPTIONAL REGULATOR"/>
    <property type="match status" value="1"/>
</dbReference>
<reference evidence="3" key="1">
    <citation type="submission" date="2017-04" db="EMBL/GenBank/DDBJ databases">
        <title>Complete Genome Sequences of Twelve Strains of a Stable Defined Moderately Diverse Mouse Microbiota 2 (sDMDMm2).</title>
        <authorList>
            <person name="Uchimura Y."/>
            <person name="Wyss M."/>
            <person name="Brugiroux S."/>
            <person name="Limenitakis J.P."/>
            <person name="Stecher B."/>
            <person name="McCoy K.D."/>
            <person name="Macpherson A.J."/>
        </authorList>
    </citation>
    <scope>NUCLEOTIDE SEQUENCE</scope>
    <source>
        <strain evidence="3">YL58</strain>
    </source>
</reference>
<keyword evidence="1" id="KW-0238">DNA-binding</keyword>
<accession>A0A1C7I7Y8</accession>
<gene>
    <name evidence="3" type="ORF">A4V09_08085</name>
</gene>
<sequence length="112" mass="13000">MWMYIGDSDIGETIRILRTERGMSREELAERVGISRSHLNKIEVDIKRPSIITYQKIMDVLEADISIRDEEKTEKGKCVAKAKDILMRRPEKEVKYLVKVLECAADNLDYVV</sequence>
<organism evidence="3 4">
    <name type="scientific">Blautia pseudococcoides</name>
    <dbReference type="NCBI Taxonomy" id="1796616"/>
    <lineage>
        <taxon>Bacteria</taxon>
        <taxon>Bacillati</taxon>
        <taxon>Bacillota</taxon>
        <taxon>Clostridia</taxon>
        <taxon>Lachnospirales</taxon>
        <taxon>Lachnospiraceae</taxon>
        <taxon>Blautia</taxon>
    </lineage>
</organism>
<dbReference type="KEGG" id="byl:A4V09_08085"/>